<evidence type="ECO:0000313" key="3">
    <source>
        <dbReference type="Proteomes" id="UP000035681"/>
    </source>
</evidence>
<dbReference type="Gene3D" id="3.40.50.300">
    <property type="entry name" value="P-loop containing nucleotide triphosphate hydrolases"/>
    <property type="match status" value="1"/>
</dbReference>
<dbReference type="WBParaSite" id="SSTP_0000641500.1">
    <property type="protein sequence ID" value="SSTP_0000641500.1"/>
    <property type="gene ID" value="SSTP_0000641500"/>
</dbReference>
<name>A0A0K0EA87_STRER</name>
<dbReference type="AlphaFoldDB" id="A0A0K0EA87"/>
<dbReference type="GO" id="GO:0005524">
    <property type="term" value="F:ATP binding"/>
    <property type="evidence" value="ECO:0007669"/>
    <property type="project" value="InterPro"/>
</dbReference>
<sequence length="280" mass="31109">MEQVRRFFSDNYQNRPTKNQLKVIMTGLQGKQDMLIRGGEGKGKTVSAIVTALLKMKNDGIPTSKTRDQATQTDGTLLIDGGSNGRNDGDLIDGDLFDGDLLDGDLFDGEFLFPPSSQTINSVKASVKAIILTTDRTEVRRLIEAVKYIKSKLQIDGKILEVYGNTPLICMNKTDGEEIIVGDVNIFMDLCKMMVLPQLQTMIIDGCPAVAFNGFRASFINFVKSSIPSEGWNLYAIGRKVAGTTFAVWKEMLLKNFAIIDFDDEEPLEMPEYLRKPFKG</sequence>
<dbReference type="GO" id="GO:0003676">
    <property type="term" value="F:nucleic acid binding"/>
    <property type="evidence" value="ECO:0007669"/>
    <property type="project" value="InterPro"/>
</dbReference>
<proteinExistence type="predicted"/>
<evidence type="ECO:0000256" key="1">
    <source>
        <dbReference type="SAM" id="MobiDB-lite"/>
    </source>
</evidence>
<evidence type="ECO:0000259" key="2">
    <source>
        <dbReference type="Pfam" id="PF00270"/>
    </source>
</evidence>
<feature type="region of interest" description="Disordered" evidence="1">
    <location>
        <begin position="61"/>
        <end position="81"/>
    </location>
</feature>
<evidence type="ECO:0000313" key="4">
    <source>
        <dbReference type="WBParaSite" id="SSTP_0000641500.1"/>
    </source>
</evidence>
<accession>A0A0K0EA87</accession>
<reference evidence="4" key="1">
    <citation type="submission" date="2015-08" db="UniProtKB">
        <authorList>
            <consortium name="WormBaseParasite"/>
        </authorList>
    </citation>
    <scope>IDENTIFICATION</scope>
</reference>
<evidence type="ECO:0000313" key="5">
    <source>
        <dbReference type="WBParaSite" id="TCONS_00016145.p1"/>
    </source>
</evidence>
<dbReference type="Pfam" id="PF00270">
    <property type="entry name" value="DEAD"/>
    <property type="match status" value="1"/>
</dbReference>
<keyword evidence="3" id="KW-1185">Reference proteome</keyword>
<dbReference type="InterPro" id="IPR011545">
    <property type="entry name" value="DEAD/DEAH_box_helicase_dom"/>
</dbReference>
<protein>
    <submittedName>
        <fullName evidence="4 5">DEAD domain-containing protein</fullName>
    </submittedName>
</protein>
<feature type="domain" description="DEAD/DEAH-box helicase" evidence="2">
    <location>
        <begin position="17"/>
        <end position="223"/>
    </location>
</feature>
<dbReference type="WBParaSite" id="TCONS_00016145.p1">
    <property type="protein sequence ID" value="TCONS_00016145.p1"/>
    <property type="gene ID" value="XLOC_010796"/>
</dbReference>
<dbReference type="Proteomes" id="UP000035681">
    <property type="component" value="Unplaced"/>
</dbReference>
<dbReference type="InterPro" id="IPR027417">
    <property type="entry name" value="P-loop_NTPase"/>
</dbReference>
<feature type="compositionally biased region" description="Polar residues" evidence="1">
    <location>
        <begin position="61"/>
        <end position="75"/>
    </location>
</feature>
<dbReference type="SUPFAM" id="SSF52540">
    <property type="entry name" value="P-loop containing nucleoside triphosphate hydrolases"/>
    <property type="match status" value="1"/>
</dbReference>
<organism evidence="4">
    <name type="scientific">Strongyloides stercoralis</name>
    <name type="common">Threadworm</name>
    <dbReference type="NCBI Taxonomy" id="6248"/>
    <lineage>
        <taxon>Eukaryota</taxon>
        <taxon>Metazoa</taxon>
        <taxon>Ecdysozoa</taxon>
        <taxon>Nematoda</taxon>
        <taxon>Chromadorea</taxon>
        <taxon>Rhabditida</taxon>
        <taxon>Tylenchina</taxon>
        <taxon>Panagrolaimomorpha</taxon>
        <taxon>Strongyloidoidea</taxon>
        <taxon>Strongyloididae</taxon>
        <taxon>Strongyloides</taxon>
    </lineage>
</organism>